<dbReference type="SUPFAM" id="SSF53901">
    <property type="entry name" value="Thiolase-like"/>
    <property type="match status" value="2"/>
</dbReference>
<sequence length="406" mass="43073">MNAFIPYGIYWSSPFAKWQGTLANLNALPLAAAVGKQALAARGYDLAAVDLAILGITNPQKGSFYGLPWVTGLMGIDRVAGPTVQQACATSVRALQMAAQEVACGTATSALLVMADRQSNGPVVYYPDSSGTGGYGITEHWVPDNMGHDPYAKNPMLQTGENVAARYGISTEEQHALKLHRYHQYQEALANDRAFQKRYMADVPVTDSKFRKQTGTLSTDEGIFPTTAEGLAKLKPVKEGGTVTFGGQTHPADGNAGAIVTTRERARAVATDPGIEVEILGFGMARVEAGYMPMAPSPAAFNALKNAGLSISDVVAIKTHNPFAVNDIALARDTGFAWERMNNYGSSIIWGHPQAPTGMRAIIELIEELVLRGGGVGLFTGCAAGDTGYATVIRVTDSKTTSKART</sequence>
<feature type="active site" description="Acyl-thioester intermediate" evidence="4">
    <location>
        <position position="88"/>
    </location>
</feature>
<evidence type="ECO:0000256" key="2">
    <source>
        <dbReference type="ARBA" id="ARBA00022679"/>
    </source>
</evidence>
<evidence type="ECO:0000256" key="3">
    <source>
        <dbReference type="ARBA" id="ARBA00023315"/>
    </source>
</evidence>
<protein>
    <submittedName>
        <fullName evidence="8">Acetyl-CoA acetyltransferase</fullName>
    </submittedName>
</protein>
<gene>
    <name evidence="8" type="ORF">CBY09_13390</name>
</gene>
<dbReference type="InterPro" id="IPR020616">
    <property type="entry name" value="Thiolase_N"/>
</dbReference>
<feature type="active site" description="Proton acceptor" evidence="4">
    <location>
        <position position="382"/>
    </location>
</feature>
<accession>A0A235ELN3</accession>
<evidence type="ECO:0000256" key="4">
    <source>
        <dbReference type="PIRSR" id="PIRSR000429-1"/>
    </source>
</evidence>
<dbReference type="RefSeq" id="WP_094290087.1">
    <property type="nucleotide sequence ID" value="NZ_NOIG01000008.1"/>
</dbReference>
<keyword evidence="3 5" id="KW-0012">Acyltransferase</keyword>
<dbReference type="Proteomes" id="UP000215441">
    <property type="component" value="Unassembled WGS sequence"/>
</dbReference>
<dbReference type="CDD" id="cd00751">
    <property type="entry name" value="thiolase"/>
    <property type="match status" value="1"/>
</dbReference>
<dbReference type="InterPro" id="IPR020617">
    <property type="entry name" value="Thiolase_C"/>
</dbReference>
<evidence type="ECO:0000313" key="8">
    <source>
        <dbReference type="EMBL" id="OYD49931.1"/>
    </source>
</evidence>
<reference evidence="8 9" key="1">
    <citation type="submission" date="2017-07" db="EMBL/GenBank/DDBJ databases">
        <title>Acidovorax KNDSW TSA 6 genome sequence and assembly.</title>
        <authorList>
            <person name="Mayilraj S."/>
        </authorList>
    </citation>
    <scope>NUCLEOTIDE SEQUENCE [LARGE SCALE GENOMIC DNA]</scope>
    <source>
        <strain evidence="8 9">KNDSW-TSA6</strain>
    </source>
</reference>
<dbReference type="Pfam" id="PF00108">
    <property type="entry name" value="Thiolase_N"/>
    <property type="match status" value="1"/>
</dbReference>
<evidence type="ECO:0000313" key="9">
    <source>
        <dbReference type="Proteomes" id="UP000215441"/>
    </source>
</evidence>
<dbReference type="AlphaFoldDB" id="A0A235ELN3"/>
<dbReference type="Gene3D" id="3.40.47.10">
    <property type="match status" value="2"/>
</dbReference>
<evidence type="ECO:0000256" key="5">
    <source>
        <dbReference type="RuleBase" id="RU003557"/>
    </source>
</evidence>
<organism evidence="8 9">
    <name type="scientific">Acidovorax kalamii</name>
    <dbReference type="NCBI Taxonomy" id="2004485"/>
    <lineage>
        <taxon>Bacteria</taxon>
        <taxon>Pseudomonadati</taxon>
        <taxon>Pseudomonadota</taxon>
        <taxon>Betaproteobacteria</taxon>
        <taxon>Burkholderiales</taxon>
        <taxon>Comamonadaceae</taxon>
        <taxon>Acidovorax</taxon>
    </lineage>
</organism>
<proteinExistence type="inferred from homology"/>
<evidence type="ECO:0000256" key="1">
    <source>
        <dbReference type="ARBA" id="ARBA00010982"/>
    </source>
</evidence>
<dbReference type="PANTHER" id="PTHR18919:SF107">
    <property type="entry name" value="ACETYL-COA ACETYLTRANSFERASE, CYTOSOLIC"/>
    <property type="match status" value="1"/>
</dbReference>
<dbReference type="PIRSF" id="PIRSF000429">
    <property type="entry name" value="Ac-CoA_Ac_transf"/>
    <property type="match status" value="1"/>
</dbReference>
<dbReference type="InterPro" id="IPR016039">
    <property type="entry name" value="Thiolase-like"/>
</dbReference>
<evidence type="ECO:0000259" key="7">
    <source>
        <dbReference type="Pfam" id="PF02803"/>
    </source>
</evidence>
<dbReference type="InterPro" id="IPR002155">
    <property type="entry name" value="Thiolase"/>
</dbReference>
<dbReference type="OrthoDB" id="9764638at2"/>
<dbReference type="GO" id="GO:0003988">
    <property type="term" value="F:acetyl-CoA C-acyltransferase activity"/>
    <property type="evidence" value="ECO:0007669"/>
    <property type="project" value="UniProtKB-ARBA"/>
</dbReference>
<name>A0A235ELN3_9BURK</name>
<evidence type="ECO:0000259" key="6">
    <source>
        <dbReference type="Pfam" id="PF00108"/>
    </source>
</evidence>
<dbReference type="Pfam" id="PF02803">
    <property type="entry name" value="Thiolase_C"/>
    <property type="match status" value="1"/>
</dbReference>
<dbReference type="EMBL" id="NOIG01000008">
    <property type="protein sequence ID" value="OYD49931.1"/>
    <property type="molecule type" value="Genomic_DNA"/>
</dbReference>
<feature type="domain" description="Thiolase C-terminal" evidence="7">
    <location>
        <begin position="278"/>
        <end position="394"/>
    </location>
</feature>
<dbReference type="PANTHER" id="PTHR18919">
    <property type="entry name" value="ACETYL-COA C-ACYLTRANSFERASE"/>
    <property type="match status" value="1"/>
</dbReference>
<keyword evidence="9" id="KW-1185">Reference proteome</keyword>
<feature type="domain" description="Thiolase N-terminal" evidence="6">
    <location>
        <begin position="13"/>
        <end position="263"/>
    </location>
</feature>
<comment type="caution">
    <text evidence="8">The sequence shown here is derived from an EMBL/GenBank/DDBJ whole genome shotgun (WGS) entry which is preliminary data.</text>
</comment>
<keyword evidence="2 5" id="KW-0808">Transferase</keyword>
<feature type="active site" description="Proton acceptor" evidence="4">
    <location>
        <position position="352"/>
    </location>
</feature>
<comment type="similarity">
    <text evidence="1 5">Belongs to the thiolase-like superfamily. Thiolase family.</text>
</comment>